<feature type="region of interest" description="Disordered" evidence="1">
    <location>
        <begin position="334"/>
        <end position="353"/>
    </location>
</feature>
<comment type="caution">
    <text evidence="2">The sequence shown here is derived from an EMBL/GenBank/DDBJ whole genome shotgun (WGS) entry which is preliminary data.</text>
</comment>
<organism evidence="2 3">
    <name type="scientific">Labeo rohita</name>
    <name type="common">Indian major carp</name>
    <name type="synonym">Cyprinus rohita</name>
    <dbReference type="NCBI Taxonomy" id="84645"/>
    <lineage>
        <taxon>Eukaryota</taxon>
        <taxon>Metazoa</taxon>
        <taxon>Chordata</taxon>
        <taxon>Craniata</taxon>
        <taxon>Vertebrata</taxon>
        <taxon>Euteleostomi</taxon>
        <taxon>Actinopterygii</taxon>
        <taxon>Neopterygii</taxon>
        <taxon>Teleostei</taxon>
        <taxon>Ostariophysi</taxon>
        <taxon>Cypriniformes</taxon>
        <taxon>Cyprinidae</taxon>
        <taxon>Labeoninae</taxon>
        <taxon>Labeonini</taxon>
        <taxon>Labeo</taxon>
    </lineage>
</organism>
<evidence type="ECO:0000256" key="1">
    <source>
        <dbReference type="SAM" id="MobiDB-lite"/>
    </source>
</evidence>
<dbReference type="Proteomes" id="UP000830375">
    <property type="component" value="Unassembled WGS sequence"/>
</dbReference>
<gene>
    <name evidence="2" type="ORF">H4Q32_005280</name>
</gene>
<sequence length="503" mass="54875">MQQVYVSLCPTGGDIHNLCVACLGAEHAWSAIEGADCADCERLPLHTFYSRCTFFKEGEQACSSHSSVAAGAERKLKLWGSQMDQVEGLEMALVFSLSSPSRSSALSQDLETCSLFSSSLRESQTLHLSSSGEADVVSVDPDEAESIHWISRSNQVLQGESSSVDCHSLEDGHWHQAFEDRPLWGRAVYASSYGARLSSVPLGDRSVISATSADFLATWKHLPNVAQWVLQIVDRGYSLQIGSCLPRFNQVTPTVVHLEQDLRLLGLIAAASNVIPFGLLYMRPLQWWLRTARFFQGRNQFPTIMRPLCASALSEGSLYSWASQSVSRHPIEAGAEARGMEPPPKSGGADLEGVRPGSSGLVCISRDLAMSTLVLPHTSSSNRQLDPVNSPTGSVLESLQEQFSTSLIPSTLKIYLAAKAAYHRLLGELPCGEKLNNFLSALVHLREASRAYVTRGMAASKTFLSHVSLQDVCEVPSWPSMFTFVRFYNLNVETTPGSKVLSS</sequence>
<dbReference type="EMBL" id="JACTAM010000001">
    <property type="protein sequence ID" value="KAI2668541.1"/>
    <property type="molecule type" value="Genomic_DNA"/>
</dbReference>
<proteinExistence type="predicted"/>
<protein>
    <submittedName>
        <fullName evidence="2">S-adenosylmethionine:tRNA ribosyltransferase-isomerase</fullName>
    </submittedName>
</protein>
<reference evidence="2 3" key="1">
    <citation type="submission" date="2022-01" db="EMBL/GenBank/DDBJ databases">
        <title>A high-quality chromosome-level genome assembly of rohu carp, Labeo rohita.</title>
        <authorList>
            <person name="Arick M.A. II"/>
            <person name="Hsu C.-Y."/>
            <person name="Magbanua Z."/>
            <person name="Pechanova O."/>
            <person name="Grover C."/>
            <person name="Miller E."/>
            <person name="Thrash A."/>
            <person name="Ezzel L."/>
            <person name="Alam S."/>
            <person name="Benzie J."/>
            <person name="Hamilton M."/>
            <person name="Karsi A."/>
            <person name="Lawrence M.L."/>
            <person name="Peterson D.G."/>
        </authorList>
    </citation>
    <scope>NUCLEOTIDE SEQUENCE [LARGE SCALE GENOMIC DNA]</scope>
    <source>
        <strain evidence="3">BAU-BD-2019</strain>
        <tissue evidence="2">Blood</tissue>
    </source>
</reference>
<accession>A0ABQ8N0D3</accession>
<evidence type="ECO:0000313" key="3">
    <source>
        <dbReference type="Proteomes" id="UP000830375"/>
    </source>
</evidence>
<keyword evidence="3" id="KW-1185">Reference proteome</keyword>
<evidence type="ECO:0000313" key="2">
    <source>
        <dbReference type="EMBL" id="KAI2668541.1"/>
    </source>
</evidence>
<name>A0ABQ8N0D3_LABRO</name>